<evidence type="ECO:0000259" key="1">
    <source>
        <dbReference type="Pfam" id="PF13575"/>
    </source>
</evidence>
<dbReference type="SMART" id="SM01260">
    <property type="entry name" value="LANC_like"/>
    <property type="match status" value="1"/>
</dbReference>
<accession>A0ABZ0S7M3</accession>
<name>A0ABZ0S7M3_9GAMM</name>
<dbReference type="Proteomes" id="UP001432180">
    <property type="component" value="Chromosome"/>
</dbReference>
<sequence>MTQVKPDNHPRSPARSVLFTDAELRLIAGRASLPEERAAACWIADPDAGPDGDADSRLGRWRQAVAKGNDAVFRRVLDWRGIDWQARAARLAPVRLAPDAPLPEWIHRFLDLVETSGAAWAGTPTATAETLAAHAMRKLEAPAAAGFSAEALAGLQGRCAELVAGLLGPAAQSIQPRPGAEGVAAFFRRCPVLARLLVKALDDWTNATTEMMERLAADRRDILRELLGGLDPGAVTDISDENADPHEGGRRVLLLRFEHGQRIVYKPRSLAVDLAFARLVAWLARREPDFNIKTPGVIDRDEYGWCAFIEHRCATDDAEEQAFYRHAGQLIALAHALDASDLHYENLIADGPWPVPIDLETALVPRLDGPAITGPAPSAVARAQYLMAFGVLHTCLLPVWNRSAKTLVDFGGLGDQTTPSEVPKHRPSNGPIEPILARHAPLISAGFVASYRLILAHRDALLAEAGPLAGLRGAPLRFIFRDTAIYTRLLHRSLAADLTGDAAERALALEQLARVLCLYQERPPHASLVDAEIRALTALDIPRFQIPADGRRLFDQRAPLGEVPIAATAHEGAQARLRSLSPTDLERQERVLRGALRARLAATRDLLPPRPLAEAPPPSARERIAAATRLAEQLVSQAIFDDGDELAWISLRHLPQEDAFQLAGGDVSLGYGNAGQGLLFATLHGVAPGDGWDARCRAALRPLLAGLDATAPAEHYRRVRPDLGLYTGVSGITLALLLAAVRIGWEEASEAAARLADRHLVEESLRDAEELSVHGGLAGAVVALLAMDEMSPGRGWLERAVVAGSRLATGATPAALGGLANGRCALGPIHGPTGVALAALGLLARNGDGAWGDLARRAMASAPASPKSTDAPDWRLAGGGGDLAVRAFAQVLGVLPPGSSALPAAARSDLATLSDSALHGRAGAVEVLDLVSDDLDRPDPRQLAEEVRADLVQGVRDGCLRYFRHDIPGDCPATLCHGSTGIALALLRGLADGPQSLLFPRMPSAVGVRSGA</sequence>
<proteinExistence type="predicted"/>
<protein>
    <submittedName>
        <fullName evidence="2">Type 2 lantibiotic biosynthesis protein LanM</fullName>
    </submittedName>
</protein>
<evidence type="ECO:0000313" key="2">
    <source>
        <dbReference type="EMBL" id="WPL16507.1"/>
    </source>
</evidence>
<dbReference type="Gene3D" id="1.50.10.20">
    <property type="match status" value="1"/>
</dbReference>
<dbReference type="Pfam" id="PF13575">
    <property type="entry name" value="DUF4135"/>
    <property type="match status" value="1"/>
</dbReference>
<dbReference type="Pfam" id="PF05147">
    <property type="entry name" value="LANC_like"/>
    <property type="match status" value="1"/>
</dbReference>
<reference evidence="2 3" key="1">
    <citation type="journal article" date="2023" name="Microorganisms">
        <title>Thiorhodovibrio frisius and Trv. litoralis spp. nov., Two Novel Members from a Clade of Fastidious Purple Sulfur Bacteria That Exhibit Unique Red-Shifted Light-Harvesting Capabilities.</title>
        <authorList>
            <person name="Methner A."/>
            <person name="Kuzyk S.B."/>
            <person name="Petersen J."/>
            <person name="Bauer S."/>
            <person name="Brinkmann H."/>
            <person name="Sichau K."/>
            <person name="Wanner G."/>
            <person name="Wolf J."/>
            <person name="Neumann-Schaal M."/>
            <person name="Henke P."/>
            <person name="Tank M."/>
            <person name="Sproer C."/>
            <person name="Bunk B."/>
            <person name="Overmann J."/>
        </authorList>
    </citation>
    <scope>NUCLEOTIDE SEQUENCE [LARGE SCALE GENOMIC DNA]</scope>
    <source>
        <strain evidence="2 3">DSM 6702</strain>
    </source>
</reference>
<evidence type="ECO:0000313" key="3">
    <source>
        <dbReference type="Proteomes" id="UP001432180"/>
    </source>
</evidence>
<dbReference type="SUPFAM" id="SSF158745">
    <property type="entry name" value="LanC-like"/>
    <property type="match status" value="1"/>
</dbReference>
<dbReference type="InterPro" id="IPR007822">
    <property type="entry name" value="LANC-like"/>
</dbReference>
<dbReference type="CDD" id="cd04792">
    <property type="entry name" value="LanM-like"/>
    <property type="match status" value="1"/>
</dbReference>
<organism evidence="2 3">
    <name type="scientific">Thiorhodovibrio winogradskyi</name>
    <dbReference type="NCBI Taxonomy" id="77007"/>
    <lineage>
        <taxon>Bacteria</taxon>
        <taxon>Pseudomonadati</taxon>
        <taxon>Pseudomonadota</taxon>
        <taxon>Gammaproteobacteria</taxon>
        <taxon>Chromatiales</taxon>
        <taxon>Chromatiaceae</taxon>
        <taxon>Thiorhodovibrio</taxon>
    </lineage>
</organism>
<gene>
    <name evidence="2" type="ORF">Thiowin_01463</name>
</gene>
<dbReference type="InterPro" id="IPR017146">
    <property type="entry name" value="Lanti_2_LanM"/>
</dbReference>
<dbReference type="InterPro" id="IPR025410">
    <property type="entry name" value="Lant_dehyd"/>
</dbReference>
<dbReference type="RefSeq" id="WP_328987051.1">
    <property type="nucleotide sequence ID" value="NZ_CP121472.1"/>
</dbReference>
<feature type="domain" description="Lantibiotic biosynthesis protein dehydration" evidence="1">
    <location>
        <begin position="191"/>
        <end position="545"/>
    </location>
</feature>
<dbReference type="EMBL" id="CP121472">
    <property type="protein sequence ID" value="WPL16507.1"/>
    <property type="molecule type" value="Genomic_DNA"/>
</dbReference>
<keyword evidence="3" id="KW-1185">Reference proteome</keyword>